<organism evidence="1 2">
    <name type="scientific">Embleya hyalina</name>
    <dbReference type="NCBI Taxonomy" id="516124"/>
    <lineage>
        <taxon>Bacteria</taxon>
        <taxon>Bacillati</taxon>
        <taxon>Actinomycetota</taxon>
        <taxon>Actinomycetes</taxon>
        <taxon>Kitasatosporales</taxon>
        <taxon>Streptomycetaceae</taxon>
        <taxon>Embleya</taxon>
    </lineage>
</organism>
<comment type="caution">
    <text evidence="1">The sequence shown here is derived from an EMBL/GenBank/DDBJ whole genome shotgun (WGS) entry which is preliminary data.</text>
</comment>
<evidence type="ECO:0000313" key="1">
    <source>
        <dbReference type="EMBL" id="GCD99861.1"/>
    </source>
</evidence>
<accession>A0A401YZ40</accession>
<dbReference type="AlphaFoldDB" id="A0A401YZ40"/>
<dbReference type="EMBL" id="BIFH01000035">
    <property type="protein sequence ID" value="GCD99861.1"/>
    <property type="molecule type" value="Genomic_DNA"/>
</dbReference>
<proteinExistence type="predicted"/>
<evidence type="ECO:0000313" key="2">
    <source>
        <dbReference type="Proteomes" id="UP000286931"/>
    </source>
</evidence>
<dbReference type="RefSeq" id="WP_126641630.1">
    <property type="nucleotide sequence ID" value="NZ_BIFH01000035.1"/>
</dbReference>
<gene>
    <name evidence="1" type="ORF">EHYA_07583</name>
</gene>
<sequence length="60" mass="5739">MANTPTKITFTAPTAGSDGTFVMSATVAADCAPGVYAITVSDGSVEVSAGTLTVTAKAGG</sequence>
<name>A0A401YZ40_9ACTN</name>
<reference evidence="1 2" key="1">
    <citation type="submission" date="2018-12" db="EMBL/GenBank/DDBJ databases">
        <title>Draft genome sequence of Embleya hyalina NBRC 13850T.</title>
        <authorList>
            <person name="Komaki H."/>
            <person name="Hosoyama A."/>
            <person name="Kimura A."/>
            <person name="Ichikawa N."/>
            <person name="Tamura T."/>
        </authorList>
    </citation>
    <scope>NUCLEOTIDE SEQUENCE [LARGE SCALE GENOMIC DNA]</scope>
    <source>
        <strain evidence="1 2">NBRC 13850</strain>
    </source>
</reference>
<keyword evidence="2" id="KW-1185">Reference proteome</keyword>
<dbReference type="Proteomes" id="UP000286931">
    <property type="component" value="Unassembled WGS sequence"/>
</dbReference>
<protein>
    <submittedName>
        <fullName evidence="1">Uncharacterized protein</fullName>
    </submittedName>
</protein>